<dbReference type="GO" id="GO:0016829">
    <property type="term" value="F:lyase activity"/>
    <property type="evidence" value="ECO:0007669"/>
    <property type="project" value="UniProtKB-KW"/>
</dbReference>
<dbReference type="EMBL" id="JACIJO010000001">
    <property type="protein sequence ID" value="MBB6325108.1"/>
    <property type="molecule type" value="Genomic_DNA"/>
</dbReference>
<accession>A0A841MR63</accession>
<dbReference type="PANTHER" id="PTHR36503:SF1">
    <property type="entry name" value="BLR2520 PROTEIN"/>
    <property type="match status" value="1"/>
</dbReference>
<sequence length="160" mass="18101">MKNIFFIAVGFILAVSLGFVNDPEPTKNENFMNTKENLKLGAFSMSLSVKDLQTSKRFYENLGFTQLGGNMDQNYLIMKNENSLIGLFQGKFEQNILTFNPGWDENGENTESFDDIREIQKLLKSKGIKIDQELDMNSKGPASIVLTDPDGNLILIDQHR</sequence>
<dbReference type="PANTHER" id="PTHR36503">
    <property type="entry name" value="BLR2520 PROTEIN"/>
    <property type="match status" value="1"/>
</dbReference>
<feature type="domain" description="VOC" evidence="1">
    <location>
        <begin position="39"/>
        <end position="159"/>
    </location>
</feature>
<gene>
    <name evidence="2" type="ORF">FHS59_000723</name>
</gene>
<keyword evidence="2" id="KW-0560">Oxidoreductase</keyword>
<evidence type="ECO:0000313" key="3">
    <source>
        <dbReference type="Proteomes" id="UP000588604"/>
    </source>
</evidence>
<dbReference type="CDD" id="cd06587">
    <property type="entry name" value="VOC"/>
    <property type="match status" value="1"/>
</dbReference>
<dbReference type="RefSeq" id="WP_317168143.1">
    <property type="nucleotide sequence ID" value="NZ_JACIJO010000001.1"/>
</dbReference>
<dbReference type="InterPro" id="IPR037523">
    <property type="entry name" value="VOC_core"/>
</dbReference>
<dbReference type="InterPro" id="IPR029068">
    <property type="entry name" value="Glyas_Bleomycin-R_OHBP_Dase"/>
</dbReference>
<dbReference type="Pfam" id="PF00903">
    <property type="entry name" value="Glyoxalase"/>
    <property type="match status" value="1"/>
</dbReference>
<keyword evidence="2" id="KW-0456">Lyase</keyword>
<dbReference type="InterPro" id="IPR004360">
    <property type="entry name" value="Glyas_Fos-R_dOase_dom"/>
</dbReference>
<name>A0A841MR63_9BACT</name>
<dbReference type="SUPFAM" id="SSF54593">
    <property type="entry name" value="Glyoxalase/Bleomycin resistance protein/Dihydroxybiphenyl dioxygenase"/>
    <property type="match status" value="1"/>
</dbReference>
<keyword evidence="2" id="KW-0223">Dioxygenase</keyword>
<dbReference type="PROSITE" id="PS51819">
    <property type="entry name" value="VOC"/>
    <property type="match status" value="1"/>
</dbReference>
<dbReference type="Proteomes" id="UP000588604">
    <property type="component" value="Unassembled WGS sequence"/>
</dbReference>
<comment type="caution">
    <text evidence="2">The sequence shown here is derived from an EMBL/GenBank/DDBJ whole genome shotgun (WGS) entry which is preliminary data.</text>
</comment>
<organism evidence="2 3">
    <name type="scientific">Algoriphagus iocasae</name>
    <dbReference type="NCBI Taxonomy" id="1836499"/>
    <lineage>
        <taxon>Bacteria</taxon>
        <taxon>Pseudomonadati</taxon>
        <taxon>Bacteroidota</taxon>
        <taxon>Cytophagia</taxon>
        <taxon>Cytophagales</taxon>
        <taxon>Cyclobacteriaceae</taxon>
        <taxon>Algoriphagus</taxon>
    </lineage>
</organism>
<keyword evidence="3" id="KW-1185">Reference proteome</keyword>
<evidence type="ECO:0000313" key="2">
    <source>
        <dbReference type="EMBL" id="MBB6325108.1"/>
    </source>
</evidence>
<evidence type="ECO:0000259" key="1">
    <source>
        <dbReference type="PROSITE" id="PS51819"/>
    </source>
</evidence>
<proteinExistence type="predicted"/>
<protein>
    <submittedName>
        <fullName evidence="2">Catechol 2,3-dioxygenase-like lactoylglutathione lyase family enzyme</fullName>
    </submittedName>
</protein>
<reference evidence="2 3" key="1">
    <citation type="submission" date="2020-08" db="EMBL/GenBank/DDBJ databases">
        <title>Genomic Encyclopedia of Type Strains, Phase IV (KMG-IV): sequencing the most valuable type-strain genomes for metagenomic binning, comparative biology and taxonomic classification.</title>
        <authorList>
            <person name="Goeker M."/>
        </authorList>
    </citation>
    <scope>NUCLEOTIDE SEQUENCE [LARGE SCALE GENOMIC DNA]</scope>
    <source>
        <strain evidence="2 3">DSM 102044</strain>
    </source>
</reference>
<dbReference type="AlphaFoldDB" id="A0A841MR63"/>
<dbReference type="Gene3D" id="3.10.180.10">
    <property type="entry name" value="2,3-Dihydroxybiphenyl 1,2-Dioxygenase, domain 1"/>
    <property type="match status" value="1"/>
</dbReference>
<dbReference type="GO" id="GO:0051213">
    <property type="term" value="F:dioxygenase activity"/>
    <property type="evidence" value="ECO:0007669"/>
    <property type="project" value="UniProtKB-KW"/>
</dbReference>